<dbReference type="Pfam" id="PF13609">
    <property type="entry name" value="Porin_4"/>
    <property type="match status" value="1"/>
</dbReference>
<sequence length="389" mass="41410">MRYPFSGAEGCQGCGAPLMERFCDSSAAQQTRTSLLSMSGATFIRLRRLCLMGTMALSAPAVGQSSVQLYGLVDAFVGAVRNPGAQTAFVTRGGGMSTSFWGLRGTEDLGAGNSAFFVLEGYFQPQNGTFGRFANDSFFSRNAYLGIDSRYGAIRAGRLTTPLYLSTINLNPFFNSYTFSPWIFHTYKGLGPQGVVGDSGWNNAVAYSSPTIGGLSGTLIYSFGEAAGNAGLHKWGATLNYTSGPIVLAANYQYINYNNVAGDIASTLPFVPGLKSQETTQIDGSYNFNIAKVFVGYMNVRDQATSGTTTTNSEHLGVSVPIGAGSILGDIAYSKSTGASSGNVHRTTWAVGYDYPLSKRTDAYAAFKYDHFASQSTGLTYGIGLRHSF</sequence>
<evidence type="ECO:0000256" key="8">
    <source>
        <dbReference type="ARBA" id="ARBA00023114"/>
    </source>
</evidence>
<dbReference type="InterPro" id="IPR050298">
    <property type="entry name" value="Gram-neg_bact_OMP"/>
</dbReference>
<comment type="caution">
    <text evidence="12">The sequence shown here is derived from an EMBL/GenBank/DDBJ whole genome shotgun (WGS) entry which is preliminary data.</text>
</comment>
<evidence type="ECO:0000256" key="6">
    <source>
        <dbReference type="ARBA" id="ARBA00022729"/>
    </source>
</evidence>
<keyword evidence="5" id="KW-0812">Transmembrane</keyword>
<keyword evidence="13" id="KW-1185">Reference proteome</keyword>
<evidence type="ECO:0000256" key="1">
    <source>
        <dbReference type="ARBA" id="ARBA00004571"/>
    </source>
</evidence>
<dbReference type="SUPFAM" id="SSF56935">
    <property type="entry name" value="Porins"/>
    <property type="match status" value="1"/>
</dbReference>
<evidence type="ECO:0000313" key="12">
    <source>
        <dbReference type="EMBL" id="CAG2151793.1"/>
    </source>
</evidence>
<dbReference type="EMBL" id="CAJPUY010000017">
    <property type="protein sequence ID" value="CAG2151793.1"/>
    <property type="molecule type" value="Genomic_DNA"/>
</dbReference>
<dbReference type="GO" id="GO:0046930">
    <property type="term" value="C:pore complex"/>
    <property type="evidence" value="ECO:0007669"/>
    <property type="project" value="UniProtKB-KW"/>
</dbReference>
<comment type="subcellular location">
    <subcellularLocation>
        <location evidence="1">Cell outer membrane</location>
        <topology evidence="1">Multi-pass membrane protein</topology>
    </subcellularLocation>
</comment>
<dbReference type="InterPro" id="IPR033900">
    <property type="entry name" value="Gram_neg_porin_domain"/>
</dbReference>
<dbReference type="Gene3D" id="2.40.160.10">
    <property type="entry name" value="Porin"/>
    <property type="match status" value="1"/>
</dbReference>
<name>A0A916MWY1_9BURK</name>
<keyword evidence="7" id="KW-0406">Ion transport</keyword>
<dbReference type="PANTHER" id="PTHR34501">
    <property type="entry name" value="PROTEIN YDDL-RELATED"/>
    <property type="match status" value="1"/>
</dbReference>
<keyword evidence="6" id="KW-0732">Signal</keyword>
<dbReference type="Proteomes" id="UP000672934">
    <property type="component" value="Unassembled WGS sequence"/>
</dbReference>
<dbReference type="AlphaFoldDB" id="A0A916MWY1"/>
<evidence type="ECO:0000313" key="13">
    <source>
        <dbReference type="Proteomes" id="UP000672934"/>
    </source>
</evidence>
<keyword evidence="9" id="KW-0472">Membrane</keyword>
<protein>
    <submittedName>
        <fullName evidence="12">Outer membrane porin protein 32</fullName>
    </submittedName>
</protein>
<accession>A0A916MWY1</accession>
<keyword evidence="4" id="KW-1134">Transmembrane beta strand</keyword>
<evidence type="ECO:0000256" key="9">
    <source>
        <dbReference type="ARBA" id="ARBA00023136"/>
    </source>
</evidence>
<gene>
    <name evidence="12" type="ORF">LMG31506_04501</name>
</gene>
<feature type="domain" description="Porin" evidence="11">
    <location>
        <begin position="55"/>
        <end position="371"/>
    </location>
</feature>
<evidence type="ECO:0000256" key="3">
    <source>
        <dbReference type="ARBA" id="ARBA00022448"/>
    </source>
</evidence>
<keyword evidence="3" id="KW-0813">Transport</keyword>
<comment type="subunit">
    <text evidence="2">Homotrimer.</text>
</comment>
<dbReference type="GO" id="GO:0015288">
    <property type="term" value="F:porin activity"/>
    <property type="evidence" value="ECO:0007669"/>
    <property type="project" value="UniProtKB-KW"/>
</dbReference>
<organism evidence="12 13">
    <name type="scientific">Cupriavidus yeoncheonensis</name>
    <dbReference type="NCBI Taxonomy" id="1462994"/>
    <lineage>
        <taxon>Bacteria</taxon>
        <taxon>Pseudomonadati</taxon>
        <taxon>Pseudomonadota</taxon>
        <taxon>Betaproteobacteria</taxon>
        <taxon>Burkholderiales</taxon>
        <taxon>Burkholderiaceae</taxon>
        <taxon>Cupriavidus</taxon>
    </lineage>
</organism>
<dbReference type="PANTHER" id="PTHR34501:SF9">
    <property type="entry name" value="MAJOR OUTER MEMBRANE PROTEIN P.IA"/>
    <property type="match status" value="1"/>
</dbReference>
<evidence type="ECO:0000256" key="5">
    <source>
        <dbReference type="ARBA" id="ARBA00022692"/>
    </source>
</evidence>
<evidence type="ECO:0000256" key="2">
    <source>
        <dbReference type="ARBA" id="ARBA00011233"/>
    </source>
</evidence>
<evidence type="ECO:0000256" key="4">
    <source>
        <dbReference type="ARBA" id="ARBA00022452"/>
    </source>
</evidence>
<evidence type="ECO:0000256" key="7">
    <source>
        <dbReference type="ARBA" id="ARBA00023065"/>
    </source>
</evidence>
<dbReference type="CDD" id="cd00342">
    <property type="entry name" value="gram_neg_porins"/>
    <property type="match status" value="1"/>
</dbReference>
<evidence type="ECO:0000259" key="11">
    <source>
        <dbReference type="Pfam" id="PF13609"/>
    </source>
</evidence>
<reference evidence="12" key="1">
    <citation type="submission" date="2021-03" db="EMBL/GenBank/DDBJ databases">
        <authorList>
            <person name="Peeters C."/>
        </authorList>
    </citation>
    <scope>NUCLEOTIDE SEQUENCE</scope>
    <source>
        <strain evidence="12">LMG 31506</strain>
    </source>
</reference>
<proteinExistence type="predicted"/>
<keyword evidence="10" id="KW-0998">Cell outer membrane</keyword>
<dbReference type="InterPro" id="IPR023614">
    <property type="entry name" value="Porin_dom_sf"/>
</dbReference>
<keyword evidence="8" id="KW-0626">Porin</keyword>
<evidence type="ECO:0000256" key="10">
    <source>
        <dbReference type="ARBA" id="ARBA00023237"/>
    </source>
</evidence>
<dbReference type="GO" id="GO:0006811">
    <property type="term" value="P:monoatomic ion transport"/>
    <property type="evidence" value="ECO:0007669"/>
    <property type="project" value="UniProtKB-KW"/>
</dbReference>
<dbReference type="GO" id="GO:0009279">
    <property type="term" value="C:cell outer membrane"/>
    <property type="evidence" value="ECO:0007669"/>
    <property type="project" value="UniProtKB-SubCell"/>
</dbReference>